<dbReference type="EMBL" id="JAMQGR010000003">
    <property type="protein sequence ID" value="MCM2566518.1"/>
    <property type="molecule type" value="Genomic_DNA"/>
</dbReference>
<evidence type="ECO:0000313" key="1">
    <source>
        <dbReference type="EMBL" id="MCM2566518.1"/>
    </source>
</evidence>
<name>A0ABT0WRG4_9BURK</name>
<reference evidence="1 2" key="1">
    <citation type="submission" date="2022-06" db="EMBL/GenBank/DDBJ databases">
        <title>Janthinobacterium kumbetensis sp. nov., isolated from spring water in Turkey.</title>
        <authorList>
            <person name="Inan Bektas K."/>
            <person name="Belduz A.A."/>
            <person name="Canakci S."/>
            <person name="Nalcaoglu A."/>
            <person name="Ceylan E."/>
            <person name="Kati H."/>
        </authorList>
    </citation>
    <scope>NUCLEOTIDE SEQUENCE [LARGE SCALE GENOMIC DNA]</scope>
    <source>
        <strain evidence="1 2">GK</strain>
    </source>
</reference>
<evidence type="ECO:0008006" key="3">
    <source>
        <dbReference type="Google" id="ProtNLM"/>
    </source>
</evidence>
<organism evidence="1 2">
    <name type="scientific">Janthinobacterium kumbetense</name>
    <dbReference type="NCBI Taxonomy" id="2950280"/>
    <lineage>
        <taxon>Bacteria</taxon>
        <taxon>Pseudomonadati</taxon>
        <taxon>Pseudomonadota</taxon>
        <taxon>Betaproteobacteria</taxon>
        <taxon>Burkholderiales</taxon>
        <taxon>Oxalobacteraceae</taxon>
        <taxon>Janthinobacterium</taxon>
    </lineage>
</organism>
<proteinExistence type="predicted"/>
<sequence length="107" mass="12296">MTSLFHLRLLSVFYLENVFTTCVHLTPQRKSSQPKKLSFLLKAAWQAGHRAAFSPMKKRKNSSFELPLFFVKTFSEVGRISGAAEVRERVIRRIAGGKGMFPRHCWP</sequence>
<protein>
    <recommendedName>
        <fullName evidence="3">Secreted protein</fullName>
    </recommendedName>
</protein>
<comment type="caution">
    <text evidence="1">The sequence shown here is derived from an EMBL/GenBank/DDBJ whole genome shotgun (WGS) entry which is preliminary data.</text>
</comment>
<keyword evidence="2" id="KW-1185">Reference proteome</keyword>
<dbReference type="RefSeq" id="WP_251349984.1">
    <property type="nucleotide sequence ID" value="NZ_JAMQGR010000003.1"/>
</dbReference>
<dbReference type="Proteomes" id="UP001202243">
    <property type="component" value="Unassembled WGS sequence"/>
</dbReference>
<gene>
    <name evidence="1" type="ORF">NCG91_13010</name>
</gene>
<evidence type="ECO:0000313" key="2">
    <source>
        <dbReference type="Proteomes" id="UP001202243"/>
    </source>
</evidence>
<accession>A0ABT0WRG4</accession>